<dbReference type="InterPro" id="IPR004045">
    <property type="entry name" value="Glutathione_S-Trfase_N"/>
</dbReference>
<evidence type="ECO:0000259" key="2">
    <source>
        <dbReference type="PROSITE" id="PS50405"/>
    </source>
</evidence>
<evidence type="ECO:0000313" key="3">
    <source>
        <dbReference type="EMBL" id="VAV91510.1"/>
    </source>
</evidence>
<evidence type="ECO:0000259" key="1">
    <source>
        <dbReference type="PROSITE" id="PS50404"/>
    </source>
</evidence>
<dbReference type="InterPro" id="IPR036282">
    <property type="entry name" value="Glutathione-S-Trfase_C_sf"/>
</dbReference>
<dbReference type="PANTHER" id="PTHR44051:SF8">
    <property type="entry name" value="GLUTATHIONE S-TRANSFERASE GSTA"/>
    <property type="match status" value="1"/>
</dbReference>
<dbReference type="EMBL" id="UOEC01000091">
    <property type="protein sequence ID" value="VAV91510.1"/>
    <property type="molecule type" value="Genomic_DNA"/>
</dbReference>
<dbReference type="SUPFAM" id="SSF47616">
    <property type="entry name" value="GST C-terminal domain-like"/>
    <property type="match status" value="1"/>
</dbReference>
<protein>
    <submittedName>
        <fullName evidence="3">Glutathione S-transferase</fullName>
        <ecNumber evidence="3">2.5.1.18</ecNumber>
    </submittedName>
</protein>
<dbReference type="PROSITE" id="PS50404">
    <property type="entry name" value="GST_NTER"/>
    <property type="match status" value="1"/>
</dbReference>
<dbReference type="CDD" id="cd03046">
    <property type="entry name" value="GST_N_GTT1_like"/>
    <property type="match status" value="1"/>
</dbReference>
<dbReference type="InterPro" id="IPR040079">
    <property type="entry name" value="Glutathione_S-Trfase"/>
</dbReference>
<organism evidence="3">
    <name type="scientific">hydrothermal vent metagenome</name>
    <dbReference type="NCBI Taxonomy" id="652676"/>
    <lineage>
        <taxon>unclassified sequences</taxon>
        <taxon>metagenomes</taxon>
        <taxon>ecological metagenomes</taxon>
    </lineage>
</organism>
<dbReference type="PROSITE" id="PS50405">
    <property type="entry name" value="GST_CTER"/>
    <property type="match status" value="1"/>
</dbReference>
<dbReference type="Gene3D" id="1.20.1050.10">
    <property type="match status" value="1"/>
</dbReference>
<accession>A0A3B0REX5</accession>
<sequence length="200" mass="22763">MYTLVGILKTRAFRVLWCLEELQVEYQHIAAIPHSDEVSKLNPSGKVPALLVGDDVILDSVAICQFLADRHGQLTHKAGTIARGQQDSWTQFALDDVESPLWTHAKHSFFLPKELAIADIARATKHEFDRAMQVLETRLGDREFVTGDTFTIPDIILTHCANWAQNIPKWDIPKGPVRDYVERNRTRAAYLKTMELREAE</sequence>
<dbReference type="Gene3D" id="3.40.30.10">
    <property type="entry name" value="Glutaredoxin"/>
    <property type="match status" value="1"/>
</dbReference>
<dbReference type="Pfam" id="PF13409">
    <property type="entry name" value="GST_N_2"/>
    <property type="match status" value="1"/>
</dbReference>
<dbReference type="SFLD" id="SFLDG00358">
    <property type="entry name" value="Main_(cytGST)"/>
    <property type="match status" value="1"/>
</dbReference>
<dbReference type="PANTHER" id="PTHR44051">
    <property type="entry name" value="GLUTATHIONE S-TRANSFERASE-RELATED"/>
    <property type="match status" value="1"/>
</dbReference>
<keyword evidence="3" id="KW-0808">Transferase</keyword>
<dbReference type="GO" id="GO:0004364">
    <property type="term" value="F:glutathione transferase activity"/>
    <property type="evidence" value="ECO:0007669"/>
    <property type="project" value="UniProtKB-EC"/>
</dbReference>
<dbReference type="Pfam" id="PF13410">
    <property type="entry name" value="GST_C_2"/>
    <property type="match status" value="1"/>
</dbReference>
<dbReference type="SFLD" id="SFLDS00019">
    <property type="entry name" value="Glutathione_Transferase_(cytos"/>
    <property type="match status" value="1"/>
</dbReference>
<dbReference type="EC" id="2.5.1.18" evidence="3"/>
<feature type="domain" description="GST C-terminal" evidence="2">
    <location>
        <begin position="79"/>
        <end position="200"/>
    </location>
</feature>
<reference evidence="3" key="1">
    <citation type="submission" date="2018-06" db="EMBL/GenBank/DDBJ databases">
        <authorList>
            <person name="Zhirakovskaya E."/>
        </authorList>
    </citation>
    <scope>NUCLEOTIDE SEQUENCE</scope>
</reference>
<dbReference type="InterPro" id="IPR036249">
    <property type="entry name" value="Thioredoxin-like_sf"/>
</dbReference>
<dbReference type="AlphaFoldDB" id="A0A3B0REX5"/>
<gene>
    <name evidence="3" type="ORF">MNBD_ALPHA08-915</name>
</gene>
<dbReference type="SUPFAM" id="SSF52833">
    <property type="entry name" value="Thioredoxin-like"/>
    <property type="match status" value="1"/>
</dbReference>
<feature type="domain" description="GST N-terminal" evidence="1">
    <location>
        <begin position="1"/>
        <end position="75"/>
    </location>
</feature>
<name>A0A3B0REX5_9ZZZZ</name>
<proteinExistence type="predicted"/>
<dbReference type="InterPro" id="IPR010987">
    <property type="entry name" value="Glutathione-S-Trfase_C-like"/>
</dbReference>